<dbReference type="PANTHER" id="PTHR23317">
    <property type="entry name" value="DEDICATOR OF CYTOKINESIS DOCK"/>
    <property type="match status" value="1"/>
</dbReference>
<evidence type="ECO:0000313" key="4">
    <source>
        <dbReference type="EMBL" id="KAJ4456301.1"/>
    </source>
</evidence>
<comment type="caution">
    <text evidence="4">The sequence shown here is derived from an EMBL/GenBank/DDBJ whole genome shotgun (WGS) entry which is preliminary data.</text>
</comment>
<feature type="compositionally biased region" description="Basic and acidic residues" evidence="2">
    <location>
        <begin position="979"/>
        <end position="988"/>
    </location>
</feature>
<feature type="compositionally biased region" description="Basic and acidic residues" evidence="2">
    <location>
        <begin position="1005"/>
        <end position="1023"/>
    </location>
</feature>
<proteinExistence type="inferred from homology"/>
<evidence type="ECO:0000313" key="5">
    <source>
        <dbReference type="Proteomes" id="UP001141327"/>
    </source>
</evidence>
<feature type="compositionally biased region" description="Low complexity" evidence="2">
    <location>
        <begin position="747"/>
        <end position="766"/>
    </location>
</feature>
<dbReference type="InterPro" id="IPR027007">
    <property type="entry name" value="C2_DOCK-type_domain"/>
</dbReference>
<dbReference type="Proteomes" id="UP001141327">
    <property type="component" value="Unassembled WGS sequence"/>
</dbReference>
<dbReference type="PROSITE" id="PS51650">
    <property type="entry name" value="C2_DOCK"/>
    <property type="match status" value="1"/>
</dbReference>
<dbReference type="EMBL" id="JAPMOS010000075">
    <property type="protein sequence ID" value="KAJ4456301.1"/>
    <property type="molecule type" value="Genomic_DNA"/>
</dbReference>
<gene>
    <name evidence="4" type="ORF">PAPYR_8545</name>
</gene>
<feature type="domain" description="C2 DOCK-type" evidence="3">
    <location>
        <begin position="152"/>
        <end position="351"/>
    </location>
</feature>
<organism evidence="4 5">
    <name type="scientific">Paratrimastix pyriformis</name>
    <dbReference type="NCBI Taxonomy" id="342808"/>
    <lineage>
        <taxon>Eukaryota</taxon>
        <taxon>Metamonada</taxon>
        <taxon>Preaxostyla</taxon>
        <taxon>Paratrimastigidae</taxon>
        <taxon>Paratrimastix</taxon>
    </lineage>
</organism>
<name>A0ABQ8UEL1_9EUKA</name>
<feature type="region of interest" description="Disordered" evidence="2">
    <location>
        <begin position="700"/>
        <end position="766"/>
    </location>
</feature>
<dbReference type="Gene3D" id="2.60.40.150">
    <property type="entry name" value="C2 domain"/>
    <property type="match status" value="1"/>
</dbReference>
<dbReference type="Pfam" id="PF14429">
    <property type="entry name" value="DOCK-C2"/>
    <property type="match status" value="1"/>
</dbReference>
<dbReference type="InterPro" id="IPR026791">
    <property type="entry name" value="DOCK"/>
</dbReference>
<keyword evidence="5" id="KW-1185">Reference proteome</keyword>
<comment type="similarity">
    <text evidence="1">Belongs to the DOCK family.</text>
</comment>
<dbReference type="InterPro" id="IPR035892">
    <property type="entry name" value="C2_domain_sf"/>
</dbReference>
<evidence type="ECO:0000259" key="3">
    <source>
        <dbReference type="PROSITE" id="PS51650"/>
    </source>
</evidence>
<accession>A0ABQ8UEL1</accession>
<evidence type="ECO:0000256" key="2">
    <source>
        <dbReference type="SAM" id="MobiDB-lite"/>
    </source>
</evidence>
<evidence type="ECO:0000256" key="1">
    <source>
        <dbReference type="PROSITE-ProRule" id="PRU00983"/>
    </source>
</evidence>
<feature type="region of interest" description="Disordered" evidence="2">
    <location>
        <begin position="978"/>
        <end position="1023"/>
    </location>
</feature>
<dbReference type="PANTHER" id="PTHR23317:SF76">
    <property type="entry name" value="LD20667P"/>
    <property type="match status" value="1"/>
</dbReference>
<protein>
    <submittedName>
        <fullName evidence="4">DOCK family protein</fullName>
    </submittedName>
</protein>
<sequence length="1023" mass="114791">MRCRAWLWSFLPVYEGDKANTFVLTKNPVAMPDHEGAPAEGHPKYQIAMPSLYRTDGNWTEQTMYEAMEILRKDPRKMDTVPGQFLMDVVRFPARPPTSLVRPRLRVNPMLAAMKEAPMELDAAGEPSAQMITRVIQSFWKPHVPVPHLSYTNLLYIYPRQVSFVNRPLKGSCRNIIMQVIFKDNDLNVTDMGLPRAWRVCRNDADAAHFRPAPDLTTIPTLPAPNTQVFFGRAPGIRHECCYWSHAQYHQPSPTFHEEIKMELPVVLTPKHHLLFVFYHVACKREANEETLNKIGYAHMPLLQNGLLNPCGTLRVAVKYDQQYTLEEPPNCPKVYCDHGKPVFQVDTRLVSSVTPSDAPLATFLRTYKSATDEQIKAAMQALVADRPSRNSEASCEMVNFMPSLLNALFHVLCLRGPEVQPVAFNALLQVVTRIRSVQPDPSSLQQYLDHFWGTIYKVETSLCVSAVIIYLDHFWGTIYKVETSLSPVIFIVIFIVILVRFWCDFGVFDCVSAVFIGGGIWTTSGAPSTRWTSGDHIWTTFGGCVPRCTFFNWVSAVIILGGTWTTSGVPSTRWRQYLDHFWGTIYKVETNGTPELFLYITNSSSKPHPPKHHVFDCVSAAIYRQQYLDHFRGTIYKVETMVHPGETRFPAIPAQLLADQRRIVQTAYQTLLTNWVPLIEQTGAAEAAIPEVPASGTLMRAFDRPPSLTIPSTPASAGTPADPSTPPGDKTTTPSPPGSQGEASADAHPTPAVPAAPATPAQPATISAGTTSLRRFGSLRPVRPPALPTPTFEHLQLAWFLFNASIKSMTLKIHTTRELADETTRPARFGPEFYEIAQRMVHAIAHLIDVNSTGSPRGLSPDSSPIPARCPFLTRSQHDTDNLHPVTLHNFFPSFPNPQCGGVIGLALAMELNRVVAMWLCDLWSIADRGKVAELAFIYLREIPCLNENKQSWTVRLDFLRFIAEYEHWIPLNLPPTRQEEDRHHPNPWEPKLASMLSGIGDGLKTKQTEERNTGRKREMKG</sequence>
<reference evidence="4" key="1">
    <citation type="journal article" date="2022" name="bioRxiv">
        <title>Genomics of Preaxostyla Flagellates Illuminates Evolutionary Transitions and the Path Towards Mitochondrial Loss.</title>
        <authorList>
            <person name="Novak L.V.F."/>
            <person name="Treitli S.C."/>
            <person name="Pyrih J."/>
            <person name="Halakuc P."/>
            <person name="Pipaliya S.V."/>
            <person name="Vacek V."/>
            <person name="Brzon O."/>
            <person name="Soukal P."/>
            <person name="Eme L."/>
            <person name="Dacks J.B."/>
            <person name="Karnkowska A."/>
            <person name="Elias M."/>
            <person name="Hampl V."/>
        </authorList>
    </citation>
    <scope>NUCLEOTIDE SEQUENCE</scope>
    <source>
        <strain evidence="4">RCP-MX</strain>
    </source>
</reference>